<gene>
    <name evidence="1" type="ORF">SBAD_LOCUS6314</name>
</gene>
<evidence type="ECO:0000313" key="1">
    <source>
        <dbReference type="EMBL" id="VDP09733.1"/>
    </source>
</evidence>
<reference evidence="1 2" key="2">
    <citation type="submission" date="2018-11" db="EMBL/GenBank/DDBJ databases">
        <authorList>
            <consortium name="Pathogen Informatics"/>
        </authorList>
    </citation>
    <scope>NUCLEOTIDE SEQUENCE [LARGE SCALE GENOMIC DNA]</scope>
</reference>
<protein>
    <submittedName>
        <fullName evidence="3">PK_Tyr_Ser-Thr domain-containing protein</fullName>
    </submittedName>
</protein>
<organism evidence="3">
    <name type="scientific">Soboliphyme baturini</name>
    <dbReference type="NCBI Taxonomy" id="241478"/>
    <lineage>
        <taxon>Eukaryota</taxon>
        <taxon>Metazoa</taxon>
        <taxon>Ecdysozoa</taxon>
        <taxon>Nematoda</taxon>
        <taxon>Enoplea</taxon>
        <taxon>Dorylaimia</taxon>
        <taxon>Dioctophymatida</taxon>
        <taxon>Dioctophymatoidea</taxon>
        <taxon>Soboliphymatidae</taxon>
        <taxon>Soboliphyme</taxon>
    </lineage>
</organism>
<dbReference type="EMBL" id="UZAM01009645">
    <property type="protein sequence ID" value="VDP09733.1"/>
    <property type="molecule type" value="Genomic_DNA"/>
</dbReference>
<proteinExistence type="predicted"/>
<sequence>MFCCWNLHPEARPTFTQLLGALEDFYSRLTEYI</sequence>
<evidence type="ECO:0000313" key="2">
    <source>
        <dbReference type="Proteomes" id="UP000270296"/>
    </source>
</evidence>
<dbReference type="WBParaSite" id="SBAD_0000655801-mRNA-1">
    <property type="protein sequence ID" value="SBAD_0000655801-mRNA-1"/>
    <property type="gene ID" value="SBAD_0000655801"/>
</dbReference>
<name>A0A183IRR7_9BILA</name>
<reference evidence="3" key="1">
    <citation type="submission" date="2016-06" db="UniProtKB">
        <authorList>
            <consortium name="WormBaseParasite"/>
        </authorList>
    </citation>
    <scope>IDENTIFICATION</scope>
</reference>
<dbReference type="AlphaFoldDB" id="A0A183IRR7"/>
<accession>A0A183IRR7</accession>
<keyword evidence="2" id="KW-1185">Reference proteome</keyword>
<evidence type="ECO:0000313" key="3">
    <source>
        <dbReference type="WBParaSite" id="SBAD_0000655801-mRNA-1"/>
    </source>
</evidence>
<dbReference type="Proteomes" id="UP000270296">
    <property type="component" value="Unassembled WGS sequence"/>
</dbReference>